<name>A0A1S9Z8E9_STRMT</name>
<keyword evidence="5 11" id="KW-0479">Metal-binding</keyword>
<dbReference type="NCBIfam" id="NF006830">
    <property type="entry name" value="PRK09355.1"/>
    <property type="match status" value="1"/>
</dbReference>
<evidence type="ECO:0000256" key="2">
    <source>
        <dbReference type="ARBA" id="ARBA00001946"/>
    </source>
</evidence>
<accession>A0A1S9Z8E9</accession>
<evidence type="ECO:0000313" key="15">
    <source>
        <dbReference type="Proteomes" id="UP000432694"/>
    </source>
</evidence>
<dbReference type="CDD" id="cd01170">
    <property type="entry name" value="THZ_kinase"/>
    <property type="match status" value="1"/>
</dbReference>
<evidence type="ECO:0000256" key="7">
    <source>
        <dbReference type="ARBA" id="ARBA00022777"/>
    </source>
</evidence>
<reference evidence="12 15" key="2">
    <citation type="submission" date="2019-10" db="EMBL/GenBank/DDBJ databases">
        <title>Streptococcus mitis of the oral and urogenital tracts.</title>
        <authorList>
            <person name="Price T."/>
            <person name="Mores C.R."/>
            <person name="Putonti C."/>
            <person name="Wolfe A.J."/>
        </authorList>
    </citation>
    <scope>NUCLEOTIDE SEQUENCE [LARGE SCALE GENOMIC DNA]</scope>
    <source>
        <strain evidence="12 15">SM50</strain>
    </source>
</reference>
<sequence length="267" mass="28526">MKRKDFNMTSLKLLKEKAPLVICITNDVVKNFTANGLVALGASPAMSEFPADLEDLLKYAGGLLINIGTLTDENWKLYQAALKIAEKYNVPAVLDPVACGAGEYRKKVADDLINNYKLAAIRGNAGEIASLVGINVASKGVDSAGVDNIDEIALAANEKFNIPIVVTGEVDAIAVNGEVVTIHNGSAMMPKVIGTGCLLGAVVASFIGLEKGQELKSLETAMLVYNIAGEMAEKRPNGHLPGTFKVEFINALYEITDEDVKEFKRVK</sequence>
<dbReference type="EMBL" id="WIJB01000004">
    <property type="protein sequence ID" value="MQQ02461.1"/>
    <property type="molecule type" value="Genomic_DNA"/>
</dbReference>
<keyword evidence="4 11" id="KW-0808">Transferase</keyword>
<proteinExistence type="inferred from homology"/>
<evidence type="ECO:0000256" key="1">
    <source>
        <dbReference type="ARBA" id="ARBA00001771"/>
    </source>
</evidence>
<dbReference type="PRINTS" id="PR01099">
    <property type="entry name" value="HYETHTZKNASE"/>
</dbReference>
<keyword evidence="8 11" id="KW-0067">ATP-binding</keyword>
<dbReference type="Gene3D" id="3.40.1190.20">
    <property type="match status" value="1"/>
</dbReference>
<evidence type="ECO:0000313" key="14">
    <source>
        <dbReference type="Proteomes" id="UP000190872"/>
    </source>
</evidence>
<protein>
    <recommendedName>
        <fullName evidence="11">Hydroxyethylthiazole kinase</fullName>
        <ecNumber evidence="11">2.7.1.50</ecNumber>
    </recommendedName>
    <alternativeName>
        <fullName evidence="11">4-methyl-5-beta-hydroxyethylthiazole kinase</fullName>
        <shortName evidence="11">TH kinase</shortName>
        <shortName evidence="11">Thz kinase</shortName>
    </alternativeName>
</protein>
<comment type="cofactor">
    <cofactor evidence="2 11">
        <name>Mg(2+)</name>
        <dbReference type="ChEBI" id="CHEBI:18420"/>
    </cofactor>
</comment>
<dbReference type="NCBIfam" id="TIGR00694">
    <property type="entry name" value="thiM"/>
    <property type="match status" value="1"/>
</dbReference>
<dbReference type="Proteomes" id="UP000432694">
    <property type="component" value="Unassembled WGS sequence"/>
</dbReference>
<keyword evidence="10 11" id="KW-0784">Thiamine biosynthesis</keyword>
<feature type="binding site" evidence="11">
    <location>
        <position position="122"/>
    </location>
    <ligand>
        <name>ATP</name>
        <dbReference type="ChEBI" id="CHEBI:30616"/>
    </ligand>
</feature>
<evidence type="ECO:0000256" key="5">
    <source>
        <dbReference type="ARBA" id="ARBA00022723"/>
    </source>
</evidence>
<evidence type="ECO:0000256" key="10">
    <source>
        <dbReference type="ARBA" id="ARBA00022977"/>
    </source>
</evidence>
<dbReference type="SUPFAM" id="SSF53613">
    <property type="entry name" value="Ribokinase-like"/>
    <property type="match status" value="1"/>
</dbReference>
<evidence type="ECO:0000256" key="3">
    <source>
        <dbReference type="ARBA" id="ARBA00004868"/>
    </source>
</evidence>
<comment type="catalytic activity">
    <reaction evidence="1 11">
        <text>5-(2-hydroxyethyl)-4-methylthiazole + ATP = 4-methyl-5-(2-phosphooxyethyl)-thiazole + ADP + H(+)</text>
        <dbReference type="Rhea" id="RHEA:24212"/>
        <dbReference type="ChEBI" id="CHEBI:15378"/>
        <dbReference type="ChEBI" id="CHEBI:17957"/>
        <dbReference type="ChEBI" id="CHEBI:30616"/>
        <dbReference type="ChEBI" id="CHEBI:58296"/>
        <dbReference type="ChEBI" id="CHEBI:456216"/>
        <dbReference type="EC" id="2.7.1.50"/>
    </reaction>
</comment>
<dbReference type="Proteomes" id="UP000190872">
    <property type="component" value="Unassembled WGS sequence"/>
</dbReference>
<dbReference type="GO" id="GO:0005524">
    <property type="term" value="F:ATP binding"/>
    <property type="evidence" value="ECO:0007669"/>
    <property type="project" value="UniProtKB-UniRule"/>
</dbReference>
<dbReference type="EMBL" id="MUXS01000012">
    <property type="protein sequence ID" value="OOR79660.1"/>
    <property type="molecule type" value="Genomic_DNA"/>
</dbReference>
<keyword evidence="6 11" id="KW-0547">Nucleotide-binding</keyword>
<dbReference type="InterPro" id="IPR000417">
    <property type="entry name" value="Hyethyz_kinase"/>
</dbReference>
<organism evidence="13 14">
    <name type="scientific">Streptococcus mitis</name>
    <dbReference type="NCBI Taxonomy" id="28037"/>
    <lineage>
        <taxon>Bacteria</taxon>
        <taxon>Bacillati</taxon>
        <taxon>Bacillota</taxon>
        <taxon>Bacilli</taxon>
        <taxon>Lactobacillales</taxon>
        <taxon>Streptococcaceae</taxon>
        <taxon>Streptococcus</taxon>
        <taxon>Streptococcus mitis group</taxon>
    </lineage>
</organism>
<evidence type="ECO:0000256" key="6">
    <source>
        <dbReference type="ARBA" id="ARBA00022741"/>
    </source>
</evidence>
<feature type="binding site" evidence="11">
    <location>
        <position position="46"/>
    </location>
    <ligand>
        <name>substrate</name>
    </ligand>
</feature>
<dbReference type="UniPathway" id="UPA00060">
    <property type="reaction ID" value="UER00139"/>
</dbReference>
<evidence type="ECO:0000313" key="12">
    <source>
        <dbReference type="EMBL" id="MQQ02461.1"/>
    </source>
</evidence>
<dbReference type="GO" id="GO:0000287">
    <property type="term" value="F:magnesium ion binding"/>
    <property type="evidence" value="ECO:0007669"/>
    <property type="project" value="UniProtKB-UniRule"/>
</dbReference>
<keyword evidence="7 11" id="KW-0418">Kinase</keyword>
<evidence type="ECO:0000256" key="9">
    <source>
        <dbReference type="ARBA" id="ARBA00022842"/>
    </source>
</evidence>
<reference evidence="13 14" key="1">
    <citation type="submission" date="2017-02" db="EMBL/GenBank/DDBJ databases">
        <title>Draft genome sequence of Streptococcus mitis CCUG 61082.</title>
        <authorList>
            <person name="Salva-Serra F."/>
            <person name="Engstrom-Jakobsson H."/>
            <person name="Thorell K."/>
            <person name="Jaen-Luchoro D."/>
            <person name="Gonzales-Siles L."/>
            <person name="Karlsson R."/>
            <person name="Gomila M."/>
            <person name="Yazdan S."/>
            <person name="Boulund F."/>
            <person name="Johnning A."/>
            <person name="Engstrand L."/>
            <person name="Kristiansson E."/>
            <person name="Moore E."/>
        </authorList>
    </citation>
    <scope>NUCLEOTIDE SEQUENCE [LARGE SCALE GENOMIC DNA]</scope>
    <source>
        <strain evidence="13 14">CCUG 61082</strain>
    </source>
</reference>
<evidence type="ECO:0000256" key="8">
    <source>
        <dbReference type="ARBA" id="ARBA00022840"/>
    </source>
</evidence>
<keyword evidence="9 11" id="KW-0460">Magnesium</keyword>
<dbReference type="Pfam" id="PF02110">
    <property type="entry name" value="HK"/>
    <property type="match status" value="1"/>
</dbReference>
<evidence type="ECO:0000256" key="4">
    <source>
        <dbReference type="ARBA" id="ARBA00022679"/>
    </source>
</evidence>
<dbReference type="PIRSF" id="PIRSF000513">
    <property type="entry name" value="Thz_kinase"/>
    <property type="match status" value="1"/>
</dbReference>
<dbReference type="GO" id="GO:0009228">
    <property type="term" value="P:thiamine biosynthetic process"/>
    <property type="evidence" value="ECO:0007669"/>
    <property type="project" value="UniProtKB-KW"/>
</dbReference>
<dbReference type="GO" id="GO:0009229">
    <property type="term" value="P:thiamine diphosphate biosynthetic process"/>
    <property type="evidence" value="ECO:0007669"/>
    <property type="project" value="UniProtKB-UniRule"/>
</dbReference>
<dbReference type="InterPro" id="IPR029056">
    <property type="entry name" value="Ribokinase-like"/>
</dbReference>
<dbReference type="GO" id="GO:0004417">
    <property type="term" value="F:hydroxyethylthiazole kinase activity"/>
    <property type="evidence" value="ECO:0007669"/>
    <property type="project" value="UniProtKB-UniRule"/>
</dbReference>
<dbReference type="AlphaFoldDB" id="A0A1S9Z8E9"/>
<gene>
    <name evidence="11 12" type="primary">thiM</name>
    <name evidence="13" type="ORF">B0179_08240</name>
    <name evidence="12" type="ORF">GEZ98_06065</name>
</gene>
<comment type="similarity">
    <text evidence="11">Belongs to the Thz kinase family.</text>
</comment>
<dbReference type="EC" id="2.7.1.50" evidence="11"/>
<evidence type="ECO:0000313" key="13">
    <source>
        <dbReference type="EMBL" id="OOR79660.1"/>
    </source>
</evidence>
<dbReference type="HAMAP" id="MF_00228">
    <property type="entry name" value="Thz_kinase"/>
    <property type="match status" value="1"/>
</dbReference>
<feature type="binding site" evidence="11">
    <location>
        <position position="167"/>
    </location>
    <ligand>
        <name>ATP</name>
        <dbReference type="ChEBI" id="CHEBI:30616"/>
    </ligand>
</feature>
<evidence type="ECO:0000256" key="11">
    <source>
        <dbReference type="HAMAP-Rule" id="MF_00228"/>
    </source>
</evidence>
<comment type="pathway">
    <text evidence="3 11">Cofactor biosynthesis; thiamine diphosphate biosynthesis; 4-methyl-5-(2-phosphoethyl)-thiazole from 5-(2-hydroxyethyl)-4-methylthiazole: step 1/1.</text>
</comment>
<comment type="function">
    <text evidence="11">Catalyzes the phosphorylation of the hydroxyl group of 4-methyl-5-beta-hydroxyethylthiazole (THZ).</text>
</comment>
<comment type="caution">
    <text evidence="13">The sequence shown here is derived from an EMBL/GenBank/DDBJ whole genome shotgun (WGS) entry which is preliminary data.</text>
</comment>
<feature type="binding site" evidence="11">
    <location>
        <position position="194"/>
    </location>
    <ligand>
        <name>substrate</name>
    </ligand>
</feature>